<dbReference type="InterPro" id="IPR014001">
    <property type="entry name" value="Helicase_ATP-bd"/>
</dbReference>
<dbReference type="Proteomes" id="UP000191110">
    <property type="component" value="Unassembled WGS sequence"/>
</dbReference>
<evidence type="ECO:0000256" key="6">
    <source>
        <dbReference type="ARBA" id="ARBA00022806"/>
    </source>
</evidence>
<feature type="binding site" evidence="12">
    <location>
        <position position="470"/>
    </location>
    <ligand>
        <name>Zn(2+)</name>
        <dbReference type="ChEBI" id="CHEBI:29105"/>
        <label>2</label>
    </ligand>
</feature>
<evidence type="ECO:0000259" key="13">
    <source>
        <dbReference type="PROSITE" id="PS51192"/>
    </source>
</evidence>
<dbReference type="PANTHER" id="PTHR30580:SF0">
    <property type="entry name" value="PRIMOSOMAL PROTEIN N"/>
    <property type="match status" value="1"/>
</dbReference>
<dbReference type="AlphaFoldDB" id="A0A1T2LB10"/>
<dbReference type="GO" id="GO:1990077">
    <property type="term" value="C:primosome complex"/>
    <property type="evidence" value="ECO:0007669"/>
    <property type="project" value="UniProtKB-UniRule"/>
</dbReference>
<dbReference type="NCBIfam" id="NF004067">
    <property type="entry name" value="PRK05580.1-4"/>
    <property type="match status" value="1"/>
</dbReference>
<evidence type="ECO:0000256" key="11">
    <source>
        <dbReference type="ARBA" id="ARBA00048988"/>
    </source>
</evidence>
<dbReference type="GO" id="GO:0006310">
    <property type="term" value="P:DNA recombination"/>
    <property type="evidence" value="ECO:0007669"/>
    <property type="project" value="InterPro"/>
</dbReference>
<feature type="binding site" evidence="12">
    <location>
        <position position="440"/>
    </location>
    <ligand>
        <name>Zn(2+)</name>
        <dbReference type="ChEBI" id="CHEBI:29105"/>
        <label>1</label>
    </ligand>
</feature>
<feature type="binding site" evidence="12">
    <location>
        <position position="449"/>
    </location>
    <ligand>
        <name>Zn(2+)</name>
        <dbReference type="ChEBI" id="CHEBI:29105"/>
        <label>2</label>
    </ligand>
</feature>
<protein>
    <recommendedName>
        <fullName evidence="12">Replication restart protein PriA</fullName>
    </recommendedName>
    <alternativeName>
        <fullName evidence="12">ATP-dependent DNA helicase PriA</fullName>
        <ecNumber evidence="12">5.6.2.4</ecNumber>
    </alternativeName>
    <alternativeName>
        <fullName evidence="12">DNA 3'-5' helicase PriA</fullName>
    </alternativeName>
</protein>
<accession>A0A1T2LB10</accession>
<evidence type="ECO:0000256" key="9">
    <source>
        <dbReference type="ARBA" id="ARBA00023125"/>
    </source>
</evidence>
<evidence type="ECO:0000256" key="7">
    <source>
        <dbReference type="ARBA" id="ARBA00022833"/>
    </source>
</evidence>
<gene>
    <name evidence="12" type="primary">priA</name>
    <name evidence="15" type="ORF">BOW53_00040</name>
</gene>
<name>A0A1T2LB10_9GAMM</name>
<dbReference type="CDD" id="cd18804">
    <property type="entry name" value="SF2_C_priA"/>
    <property type="match status" value="1"/>
</dbReference>
<dbReference type="GO" id="GO:0003677">
    <property type="term" value="F:DNA binding"/>
    <property type="evidence" value="ECO:0007669"/>
    <property type="project" value="UniProtKB-UniRule"/>
</dbReference>
<dbReference type="PANTHER" id="PTHR30580">
    <property type="entry name" value="PRIMOSOMAL PROTEIN N"/>
    <property type="match status" value="1"/>
</dbReference>
<dbReference type="InterPro" id="IPR027417">
    <property type="entry name" value="P-loop_NTPase"/>
</dbReference>
<dbReference type="GO" id="GO:0043138">
    <property type="term" value="F:3'-5' DNA helicase activity"/>
    <property type="evidence" value="ECO:0007669"/>
    <property type="project" value="UniProtKB-EC"/>
</dbReference>
<keyword evidence="6 12" id="KW-0347">Helicase</keyword>
<dbReference type="PROSITE" id="PS51192">
    <property type="entry name" value="HELICASE_ATP_BIND_1"/>
    <property type="match status" value="1"/>
</dbReference>
<comment type="catalytic activity">
    <reaction evidence="11 12">
        <text>ATP + H2O = ADP + phosphate + H(+)</text>
        <dbReference type="Rhea" id="RHEA:13065"/>
        <dbReference type="ChEBI" id="CHEBI:15377"/>
        <dbReference type="ChEBI" id="CHEBI:15378"/>
        <dbReference type="ChEBI" id="CHEBI:30616"/>
        <dbReference type="ChEBI" id="CHEBI:43474"/>
        <dbReference type="ChEBI" id="CHEBI:456216"/>
        <dbReference type="EC" id="5.6.2.4"/>
    </reaction>
</comment>
<comment type="caution">
    <text evidence="15">The sequence shown here is derived from an EMBL/GenBank/DDBJ whole genome shotgun (WGS) entry which is preliminary data.</text>
</comment>
<dbReference type="CDD" id="cd17929">
    <property type="entry name" value="DEXHc_priA"/>
    <property type="match status" value="1"/>
</dbReference>
<evidence type="ECO:0000259" key="14">
    <source>
        <dbReference type="PROSITE" id="PS51194"/>
    </source>
</evidence>
<dbReference type="PROSITE" id="PS51194">
    <property type="entry name" value="HELICASE_CTER"/>
    <property type="match status" value="1"/>
</dbReference>
<dbReference type="FunFam" id="3.40.1440.60:FF:000001">
    <property type="entry name" value="Primosomal protein N"/>
    <property type="match status" value="1"/>
</dbReference>
<evidence type="ECO:0000256" key="8">
    <source>
        <dbReference type="ARBA" id="ARBA00022840"/>
    </source>
</evidence>
<sequence>MSDPAVILRIAVPTPLYRLFDYLPPKDCDTTQLQPGLRLQIPFGRTKVVGLLVEVSDESEFELKRLRRAYHLLDQEPLFDTTLLKLLVWSAHYYHHPIGEALATALPVLLRQGHAAEVRGEQQWQITDAGLNKDPLELKRAPRQATLLNRLKAHPEGVTSEALSDLEGDWRGALRALINKGLVEVNERPCLEAADSSATALIDLNSLQQQAVDAVLDAGSGFNAWLLEGVTGSGKTEVYLHMIRAVIDRGEQVLVLIPEIGLTPQLVERFRRLGVALAVLHSGLSNRERLCAWLAASSGTAPVVIGTRSALFTPLARPGLIVVDEEHDLSYKQQDGFRYHARDLAVLRARHHKIPIVLGTATPSLESLHNLNQQRYKRLHLPERVGNAIHPKLRLLDVRSLPMEDGLSPPLLESIRHHLDKGGQVLLFLNRRGFAPTLFCHDCGWIADCPRCDHHYTLHQRAVALRCHHCDTHRPLPEQCPDCGSPDLRPLGLGTERIETALSSHFPEVGHVRIDRDTTRNKGAMEEKLALAHSGEARILIGTQMLAKGHHLPDVTLVAILDIDQALYGADFRATERMAQLVVQVAGRAGRAERPGEVVIQTHHPENPLLNSLLTDGYARFAEAALAERNLADLPPNCRYALLRADATDSQAPFTFLERARELGSAYGINEVMLLGPIPAPMPRRAGRYRAQLLLQASDRAPLQQLLTGLIPQLESEKSARKVRWSIDIDPMEIF</sequence>
<feature type="domain" description="Helicase C-terminal" evidence="14">
    <location>
        <begin position="411"/>
        <end position="632"/>
    </location>
</feature>
<dbReference type="GO" id="GO:0006269">
    <property type="term" value="P:DNA replication, synthesis of primer"/>
    <property type="evidence" value="ECO:0007669"/>
    <property type="project" value="UniProtKB-KW"/>
</dbReference>
<evidence type="ECO:0000256" key="4">
    <source>
        <dbReference type="ARBA" id="ARBA00022741"/>
    </source>
</evidence>
<evidence type="ECO:0000256" key="1">
    <source>
        <dbReference type="ARBA" id="ARBA00022515"/>
    </source>
</evidence>
<dbReference type="InterPro" id="IPR005259">
    <property type="entry name" value="PriA"/>
</dbReference>
<evidence type="ECO:0000313" key="16">
    <source>
        <dbReference type="Proteomes" id="UP000191110"/>
    </source>
</evidence>
<keyword evidence="1 12" id="KW-0639">Primosome</keyword>
<evidence type="ECO:0000256" key="5">
    <source>
        <dbReference type="ARBA" id="ARBA00022801"/>
    </source>
</evidence>
<dbReference type="HAMAP" id="MF_00983">
    <property type="entry name" value="PriA"/>
    <property type="match status" value="1"/>
</dbReference>
<evidence type="ECO:0000256" key="3">
    <source>
        <dbReference type="ARBA" id="ARBA00022723"/>
    </source>
</evidence>
<dbReference type="GO" id="GO:0006270">
    <property type="term" value="P:DNA replication initiation"/>
    <property type="evidence" value="ECO:0007669"/>
    <property type="project" value="TreeGrafter"/>
</dbReference>
<evidence type="ECO:0000313" key="15">
    <source>
        <dbReference type="EMBL" id="OOZ42271.1"/>
    </source>
</evidence>
<keyword evidence="9 12" id="KW-0238">DNA-binding</keyword>
<dbReference type="SMART" id="SM00487">
    <property type="entry name" value="DEXDc"/>
    <property type="match status" value="1"/>
</dbReference>
<dbReference type="InterPro" id="IPR011545">
    <property type="entry name" value="DEAD/DEAH_box_helicase_dom"/>
</dbReference>
<dbReference type="GO" id="GO:0005524">
    <property type="term" value="F:ATP binding"/>
    <property type="evidence" value="ECO:0007669"/>
    <property type="project" value="UniProtKB-UniRule"/>
</dbReference>
<dbReference type="InterPro" id="IPR042115">
    <property type="entry name" value="PriA_3primeBD_sf"/>
</dbReference>
<dbReference type="NCBIfam" id="NF004065">
    <property type="entry name" value="PRK05580.1-1"/>
    <property type="match status" value="1"/>
</dbReference>
<dbReference type="SUPFAM" id="SSF52540">
    <property type="entry name" value="P-loop containing nucleoside triphosphate hydrolases"/>
    <property type="match status" value="1"/>
</dbReference>
<dbReference type="RefSeq" id="WP_078482028.1">
    <property type="nucleotide sequence ID" value="NZ_MPRL01000001.1"/>
</dbReference>
<dbReference type="Pfam" id="PF17764">
    <property type="entry name" value="PriA_3primeBD"/>
    <property type="match status" value="1"/>
</dbReference>
<dbReference type="SMART" id="SM00490">
    <property type="entry name" value="HELICc"/>
    <property type="match status" value="1"/>
</dbReference>
<comment type="catalytic activity">
    <reaction evidence="12">
        <text>Couples ATP hydrolysis with the unwinding of duplex DNA by translocating in the 3'-5' direction.</text>
        <dbReference type="EC" id="5.6.2.4"/>
    </reaction>
</comment>
<dbReference type="Pfam" id="PF18074">
    <property type="entry name" value="PriA_C"/>
    <property type="match status" value="1"/>
</dbReference>
<keyword evidence="10 12" id="KW-0413">Isomerase</keyword>
<feature type="domain" description="Helicase ATP-binding" evidence="13">
    <location>
        <begin position="216"/>
        <end position="381"/>
    </location>
</feature>
<reference evidence="15 16" key="1">
    <citation type="submission" date="2016-11" db="EMBL/GenBank/DDBJ databases">
        <title>Mixed transmission modes and dynamic genome evolution in an obligate animal-bacterial symbiosis.</title>
        <authorList>
            <person name="Russell S.L."/>
            <person name="Corbett-Detig R.B."/>
            <person name="Cavanaugh C.M."/>
        </authorList>
    </citation>
    <scope>NUCLEOTIDE SEQUENCE [LARGE SCALE GENOMIC DNA]</scope>
    <source>
        <strain evidence="15">Sveles-Q1</strain>
    </source>
</reference>
<comment type="function">
    <text evidence="12">Initiates the restart of stalled replication forks, which reloads the replicative helicase on sites other than the origin of replication. Recognizes and binds to abandoned replication forks and remodels them to uncover a helicase loading site. Promotes assembly of the primosome at these replication forks.</text>
</comment>
<comment type="subunit">
    <text evidence="12">Component of the replication restart primosome.</text>
</comment>
<feature type="binding site" evidence="12">
    <location>
        <position position="483"/>
    </location>
    <ligand>
        <name>Zn(2+)</name>
        <dbReference type="ChEBI" id="CHEBI:29105"/>
        <label>1</label>
    </ligand>
</feature>
<dbReference type="OrthoDB" id="9759544at2"/>
<dbReference type="EMBL" id="MPRL01000001">
    <property type="protein sequence ID" value="OOZ42271.1"/>
    <property type="molecule type" value="Genomic_DNA"/>
</dbReference>
<dbReference type="GO" id="GO:0006302">
    <property type="term" value="P:double-strand break repair"/>
    <property type="evidence" value="ECO:0007669"/>
    <property type="project" value="InterPro"/>
</dbReference>
<dbReference type="Pfam" id="PF00270">
    <property type="entry name" value="DEAD"/>
    <property type="match status" value="1"/>
</dbReference>
<dbReference type="GO" id="GO:0016887">
    <property type="term" value="F:ATP hydrolysis activity"/>
    <property type="evidence" value="ECO:0007669"/>
    <property type="project" value="RHEA"/>
</dbReference>
<keyword evidence="2 12" id="KW-0235">DNA replication</keyword>
<comment type="cofactor">
    <cofactor evidence="12">
        <name>Zn(2+)</name>
        <dbReference type="ChEBI" id="CHEBI:29105"/>
    </cofactor>
    <text evidence="12">Binds 2 zinc ions per subunit.</text>
</comment>
<dbReference type="Gene3D" id="3.40.1440.60">
    <property type="entry name" value="PriA, 3(prime) DNA-binding domain"/>
    <property type="match status" value="1"/>
</dbReference>
<keyword evidence="7 12" id="KW-0862">Zinc</keyword>
<feature type="binding site" evidence="12">
    <location>
        <position position="452"/>
    </location>
    <ligand>
        <name>Zn(2+)</name>
        <dbReference type="ChEBI" id="CHEBI:29105"/>
        <label>2</label>
    </ligand>
</feature>
<dbReference type="InterPro" id="IPR041236">
    <property type="entry name" value="PriA_C"/>
</dbReference>
<feature type="binding site" evidence="12">
    <location>
        <position position="480"/>
    </location>
    <ligand>
        <name>Zn(2+)</name>
        <dbReference type="ChEBI" id="CHEBI:29105"/>
        <label>1</label>
    </ligand>
</feature>
<dbReference type="EC" id="5.6.2.4" evidence="12"/>
<proteinExistence type="inferred from homology"/>
<dbReference type="InterPro" id="IPR001650">
    <property type="entry name" value="Helicase_C-like"/>
</dbReference>
<keyword evidence="5 12" id="KW-0378">Hydrolase</keyword>
<dbReference type="GO" id="GO:0008270">
    <property type="term" value="F:zinc ion binding"/>
    <property type="evidence" value="ECO:0007669"/>
    <property type="project" value="UniProtKB-UniRule"/>
</dbReference>
<comment type="similarity">
    <text evidence="12">Belongs to the helicase family. PriA subfamily.</text>
</comment>
<dbReference type="InterPro" id="IPR041222">
    <property type="entry name" value="PriA_3primeBD"/>
</dbReference>
<evidence type="ECO:0000256" key="10">
    <source>
        <dbReference type="ARBA" id="ARBA00023235"/>
    </source>
</evidence>
<feature type="binding site" evidence="12">
    <location>
        <position position="443"/>
    </location>
    <ligand>
        <name>Zn(2+)</name>
        <dbReference type="ChEBI" id="CHEBI:29105"/>
        <label>1</label>
    </ligand>
</feature>
<evidence type="ECO:0000256" key="12">
    <source>
        <dbReference type="HAMAP-Rule" id="MF_00983"/>
    </source>
</evidence>
<evidence type="ECO:0000256" key="2">
    <source>
        <dbReference type="ARBA" id="ARBA00022705"/>
    </source>
</evidence>
<dbReference type="FunFam" id="3.40.50.300:FF:000489">
    <property type="entry name" value="Primosome assembly protein PriA"/>
    <property type="match status" value="1"/>
</dbReference>
<keyword evidence="4 12" id="KW-0547">Nucleotide-binding</keyword>
<feature type="binding site" evidence="12">
    <location>
        <position position="467"/>
    </location>
    <ligand>
        <name>Zn(2+)</name>
        <dbReference type="ChEBI" id="CHEBI:29105"/>
        <label>2</label>
    </ligand>
</feature>
<dbReference type="Pfam" id="PF00271">
    <property type="entry name" value="Helicase_C"/>
    <property type="match status" value="1"/>
</dbReference>
<dbReference type="Gene3D" id="3.40.50.300">
    <property type="entry name" value="P-loop containing nucleotide triphosphate hydrolases"/>
    <property type="match status" value="2"/>
</dbReference>
<keyword evidence="3 12" id="KW-0479">Metal-binding</keyword>
<organism evidence="15 16">
    <name type="scientific">Solemya pervernicosa gill symbiont</name>
    <dbReference type="NCBI Taxonomy" id="642797"/>
    <lineage>
        <taxon>Bacteria</taxon>
        <taxon>Pseudomonadati</taxon>
        <taxon>Pseudomonadota</taxon>
        <taxon>Gammaproteobacteria</taxon>
        <taxon>sulfur-oxidizing symbionts</taxon>
    </lineage>
</organism>
<dbReference type="NCBIfam" id="TIGR00595">
    <property type="entry name" value="priA"/>
    <property type="match status" value="1"/>
</dbReference>
<keyword evidence="16" id="KW-1185">Reference proteome</keyword>
<keyword evidence="8 12" id="KW-0067">ATP-binding</keyword>